<keyword evidence="2" id="KW-1185">Reference proteome</keyword>
<dbReference type="AlphaFoldDB" id="A0A7R7GWH8"/>
<name>A0A7R7GWH8_9MYCO</name>
<dbReference type="OrthoDB" id="4750310at2"/>
<reference evidence="1 2" key="1">
    <citation type="submission" date="2020-12" db="EMBL/GenBank/DDBJ databases">
        <title>Complete genome sequence of Mycobacterium heckeshornense JCM 15655T, closely related to a pathogenic non-tuberculous mycobacterial species Mycobacterium xenopi.</title>
        <authorList>
            <person name="Yoshida M."/>
            <person name="Fukano H."/>
            <person name="Asakura T."/>
            <person name="Suzuki M."/>
            <person name="Hoshino Y."/>
        </authorList>
    </citation>
    <scope>NUCLEOTIDE SEQUENCE [LARGE SCALE GENOMIC DNA]</scope>
    <source>
        <strain evidence="1 2">JCM 15655</strain>
    </source>
</reference>
<evidence type="ECO:0000313" key="2">
    <source>
        <dbReference type="Proteomes" id="UP000595446"/>
    </source>
</evidence>
<dbReference type="EMBL" id="AP024237">
    <property type="protein sequence ID" value="BCO36581.1"/>
    <property type="molecule type" value="Genomic_DNA"/>
</dbReference>
<sequence>MSERTSVLNLDGLDGTNPMGFLAGLGVLAILDHLNYPARLWWTDTLVPRARIQGTPSIDALVEEVRRDKEKFGVSALLDFPPGDPATDIKFERPEEVRDFLQHCRKSEPSSSLSAALVCEGVADNQGHAKPTDLHFTAGQQQFLTMVRELQQDAANDHLRNALYGPWKYESTLPSFKWDSTDDRDHAFAASNPAKEKKRTAPGAEWLAFRGLTLFPVHPKSGRVQTPGGGGTWKSGWLTWPLWRVPISTAGVRTLIQAVPRDEDVPNRFLIAAEAWGVHRLMRSRIIRSDEGGYGTFRPAHLVWSAAPPFEPKQPL</sequence>
<evidence type="ECO:0000313" key="1">
    <source>
        <dbReference type="EMBL" id="BCO36581.1"/>
    </source>
</evidence>
<dbReference type="RefSeq" id="WP_142358669.1">
    <property type="nucleotide sequence ID" value="NZ_AP024237.1"/>
</dbReference>
<organism evidence="1 2">
    <name type="scientific">Mycobacterium heckeshornense</name>
    <dbReference type="NCBI Taxonomy" id="110505"/>
    <lineage>
        <taxon>Bacteria</taxon>
        <taxon>Bacillati</taxon>
        <taxon>Actinomycetota</taxon>
        <taxon>Actinomycetes</taxon>
        <taxon>Mycobacteriales</taxon>
        <taxon>Mycobacteriaceae</taxon>
        <taxon>Mycobacterium</taxon>
    </lineage>
</organism>
<accession>A0A7R7GWH8</accession>
<dbReference type="Proteomes" id="UP000595446">
    <property type="component" value="Chromosome"/>
</dbReference>
<protein>
    <submittedName>
        <fullName evidence="1">Uncharacterized protein</fullName>
    </submittedName>
</protein>
<proteinExistence type="predicted"/>
<gene>
    <name evidence="1" type="ORF">MHEC_30140</name>
</gene>